<gene>
    <name evidence="2" type="ORF">G6F50_014339</name>
</gene>
<dbReference type="EMBL" id="JAANIU010006699">
    <property type="protein sequence ID" value="KAG1540595.1"/>
    <property type="molecule type" value="Genomic_DNA"/>
</dbReference>
<proteinExistence type="predicted"/>
<protein>
    <submittedName>
        <fullName evidence="2">Uncharacterized protein</fullName>
    </submittedName>
</protein>
<dbReference type="Proteomes" id="UP000740926">
    <property type="component" value="Unassembled WGS sequence"/>
</dbReference>
<name>A0A9P7C8C5_9FUNG</name>
<feature type="region of interest" description="Disordered" evidence="1">
    <location>
        <begin position="85"/>
        <end position="108"/>
    </location>
</feature>
<dbReference type="AlphaFoldDB" id="A0A9P7C8C5"/>
<comment type="caution">
    <text evidence="2">The sequence shown here is derived from an EMBL/GenBank/DDBJ whole genome shotgun (WGS) entry which is preliminary data.</text>
</comment>
<organism evidence="2 3">
    <name type="scientific">Rhizopus delemar</name>
    <dbReference type="NCBI Taxonomy" id="936053"/>
    <lineage>
        <taxon>Eukaryota</taxon>
        <taxon>Fungi</taxon>
        <taxon>Fungi incertae sedis</taxon>
        <taxon>Mucoromycota</taxon>
        <taxon>Mucoromycotina</taxon>
        <taxon>Mucoromycetes</taxon>
        <taxon>Mucorales</taxon>
        <taxon>Mucorineae</taxon>
        <taxon>Rhizopodaceae</taxon>
        <taxon>Rhizopus</taxon>
    </lineage>
</organism>
<feature type="compositionally biased region" description="Basic and acidic residues" evidence="1">
    <location>
        <begin position="85"/>
        <end position="98"/>
    </location>
</feature>
<reference evidence="2 3" key="1">
    <citation type="journal article" date="2020" name="Microb. Genom.">
        <title>Genetic diversity of clinical and environmental Mucorales isolates obtained from an investigation of mucormycosis cases among solid organ transplant recipients.</title>
        <authorList>
            <person name="Nguyen M.H."/>
            <person name="Kaul D."/>
            <person name="Muto C."/>
            <person name="Cheng S.J."/>
            <person name="Richter R.A."/>
            <person name="Bruno V.M."/>
            <person name="Liu G."/>
            <person name="Beyhan S."/>
            <person name="Sundermann A.J."/>
            <person name="Mounaud S."/>
            <person name="Pasculle A.W."/>
            <person name="Nierman W.C."/>
            <person name="Driscoll E."/>
            <person name="Cumbie R."/>
            <person name="Clancy C.J."/>
            <person name="Dupont C.L."/>
        </authorList>
    </citation>
    <scope>NUCLEOTIDE SEQUENCE [LARGE SCALE GENOMIC DNA]</scope>
    <source>
        <strain evidence="2 3">GL24</strain>
    </source>
</reference>
<accession>A0A9P7C8C5</accession>
<evidence type="ECO:0000313" key="2">
    <source>
        <dbReference type="EMBL" id="KAG1540595.1"/>
    </source>
</evidence>
<evidence type="ECO:0000313" key="3">
    <source>
        <dbReference type="Proteomes" id="UP000740926"/>
    </source>
</evidence>
<sequence length="159" mass="17483">MGQVRSSLGRAQQRVDHLAPPLVAIVTMAGALDPDFSGQALRIDDRLHLCLTLPCGGDDQACLQPTVLHRLQQLRQRIQIPRVDDDAGTRRSGLRGEQRAPGGMQPGMPETGIRFKNGAFRPFVPGIDEHQAPSGRYITQALVHRVVQPVAVATRRRMQ</sequence>
<keyword evidence="3" id="KW-1185">Reference proteome</keyword>
<evidence type="ECO:0000256" key="1">
    <source>
        <dbReference type="SAM" id="MobiDB-lite"/>
    </source>
</evidence>